<keyword evidence="3" id="KW-0269">Exonuclease</keyword>
<protein>
    <submittedName>
        <fullName evidence="3">Endonuclease/Exonuclease/phosphatase family protein</fullName>
    </submittedName>
</protein>
<dbReference type="GO" id="GO:0004527">
    <property type="term" value="F:exonuclease activity"/>
    <property type="evidence" value="ECO:0007669"/>
    <property type="project" value="UniProtKB-KW"/>
</dbReference>
<dbReference type="OrthoDB" id="292013at2"/>
<evidence type="ECO:0000313" key="4">
    <source>
        <dbReference type="Proteomes" id="UP000182692"/>
    </source>
</evidence>
<dbReference type="GO" id="GO:0004519">
    <property type="term" value="F:endonuclease activity"/>
    <property type="evidence" value="ECO:0007669"/>
    <property type="project" value="UniProtKB-KW"/>
</dbReference>
<dbReference type="RefSeq" id="WP_074925745.1">
    <property type="nucleotide sequence ID" value="NZ_FOWR01000007.1"/>
</dbReference>
<dbReference type="AlphaFoldDB" id="A0A1I5M4U4"/>
<evidence type="ECO:0000256" key="1">
    <source>
        <dbReference type="SAM" id="MobiDB-lite"/>
    </source>
</evidence>
<dbReference type="Proteomes" id="UP000182692">
    <property type="component" value="Unassembled WGS sequence"/>
</dbReference>
<proteinExistence type="predicted"/>
<accession>A0A1I5M4U4</accession>
<reference evidence="3 4" key="1">
    <citation type="submission" date="2016-10" db="EMBL/GenBank/DDBJ databases">
        <authorList>
            <person name="de Groot N.N."/>
        </authorList>
    </citation>
    <scope>NUCLEOTIDE SEQUENCE [LARGE SCALE GENOMIC DNA]</scope>
    <source>
        <strain evidence="3 4">DSM 15893</strain>
    </source>
</reference>
<feature type="domain" description="Endonuclease/exonuclease/phosphatase" evidence="2">
    <location>
        <begin position="46"/>
        <end position="405"/>
    </location>
</feature>
<evidence type="ECO:0000313" key="3">
    <source>
        <dbReference type="EMBL" id="SFP04658.1"/>
    </source>
</evidence>
<dbReference type="STRING" id="1121869.SAMN03084138_01173"/>
<organism evidence="3 4">
    <name type="scientific">Enterovibrio norvegicus DSM 15893</name>
    <dbReference type="NCBI Taxonomy" id="1121869"/>
    <lineage>
        <taxon>Bacteria</taxon>
        <taxon>Pseudomonadati</taxon>
        <taxon>Pseudomonadota</taxon>
        <taxon>Gammaproteobacteria</taxon>
        <taxon>Vibrionales</taxon>
        <taxon>Vibrionaceae</taxon>
        <taxon>Enterovibrio</taxon>
    </lineage>
</organism>
<dbReference type="EMBL" id="FOWR01000007">
    <property type="protein sequence ID" value="SFP04658.1"/>
    <property type="molecule type" value="Genomic_DNA"/>
</dbReference>
<dbReference type="Gene3D" id="3.60.10.10">
    <property type="entry name" value="Endonuclease/exonuclease/phosphatase"/>
    <property type="match status" value="1"/>
</dbReference>
<feature type="region of interest" description="Disordered" evidence="1">
    <location>
        <begin position="317"/>
        <end position="353"/>
    </location>
</feature>
<dbReference type="Pfam" id="PF03372">
    <property type="entry name" value="Exo_endo_phos"/>
    <property type="match status" value="1"/>
</dbReference>
<dbReference type="InterPro" id="IPR036691">
    <property type="entry name" value="Endo/exonu/phosph_ase_sf"/>
</dbReference>
<dbReference type="GeneID" id="35872158"/>
<dbReference type="SUPFAM" id="SSF56219">
    <property type="entry name" value="DNase I-like"/>
    <property type="match status" value="1"/>
</dbReference>
<gene>
    <name evidence="3" type="ORF">SAMN03084138_01173</name>
</gene>
<keyword evidence="3" id="KW-0540">Nuclease</keyword>
<sequence>MSTVNTLLSAYSLFLVAFIYMSSSDSSFHTLPSDAKPNGATSCRFATFNVAMSADNAGDMFEALKSADDPRISARFNNLAAIIQRVRPDVLLLCEFDHLGEGGDDGMLAYFLEHFLGKSQQGESPLHYPYRYLPPTNTGLAIQQGTDVSIVPQKAHGFGRHHGQYGFVVLSRYPIDADNIRCWQSLRWADMPNHRMPKNFFDKETESALRLSSKNHVVVPINVGEKTIHLIACHPTPPVFDGKERRNLRRNADELRLISDIIENAAYLVDDAGQSGGLGANDTFVVMGDLNADPTNGDGDKKVIQGLLTHPRIKPSSMQTALPENNHLPRHIPTSDGAIESLSGSRTKHKSRATHARGLRLDYVLPSNDLNVVDGGVFWPRSSSEAYDFIADESGRVVSSVSSDHRLVWLDLAINRGETR</sequence>
<keyword evidence="3" id="KW-0255">Endonuclease</keyword>
<dbReference type="InterPro" id="IPR005135">
    <property type="entry name" value="Endo/exonuclease/phosphatase"/>
</dbReference>
<keyword evidence="3" id="KW-0378">Hydrolase</keyword>
<name>A0A1I5M4U4_9GAMM</name>
<evidence type="ECO:0000259" key="2">
    <source>
        <dbReference type="Pfam" id="PF03372"/>
    </source>
</evidence>